<dbReference type="Pfam" id="PF13591">
    <property type="entry name" value="MerR_2"/>
    <property type="match status" value="1"/>
</dbReference>
<dbReference type="EMBL" id="JAKWBL010000001">
    <property type="protein sequence ID" value="MCH5597693.1"/>
    <property type="molecule type" value="Genomic_DNA"/>
</dbReference>
<name>A0ABS9SH44_9BACT</name>
<comment type="caution">
    <text evidence="1">The sequence shown here is derived from an EMBL/GenBank/DDBJ whole genome shotgun (WGS) entry which is preliminary data.</text>
</comment>
<reference evidence="1 2" key="1">
    <citation type="submission" date="2022-02" db="EMBL/GenBank/DDBJ databases">
        <authorList>
            <person name="Min J."/>
        </authorList>
    </citation>
    <scope>NUCLEOTIDE SEQUENCE [LARGE SCALE GENOMIC DNA]</scope>
    <source>
        <strain evidence="1 2">GR10-1</strain>
    </source>
</reference>
<dbReference type="Gene3D" id="1.10.1660.10">
    <property type="match status" value="1"/>
</dbReference>
<protein>
    <submittedName>
        <fullName evidence="1">Chaperone modulator CbpM</fullName>
    </submittedName>
</protein>
<accession>A0ABS9SH44</accession>
<evidence type="ECO:0000313" key="2">
    <source>
        <dbReference type="Proteomes" id="UP001202248"/>
    </source>
</evidence>
<gene>
    <name evidence="1" type="ORF">MKP09_07115</name>
</gene>
<proteinExistence type="predicted"/>
<keyword evidence="2" id="KW-1185">Reference proteome</keyword>
<sequence>MTDLNHILVEDCCKYYSIETSFVRTLNDQGLIELEYTNQSYFINHEQLSVLEKYVHLYYDLDINVEGIEAISHLLKKIEDLQSELRQLKED</sequence>
<organism evidence="1 2">
    <name type="scientific">Niabella ginsengisoli</name>
    <dbReference type="NCBI Taxonomy" id="522298"/>
    <lineage>
        <taxon>Bacteria</taxon>
        <taxon>Pseudomonadati</taxon>
        <taxon>Bacteroidota</taxon>
        <taxon>Chitinophagia</taxon>
        <taxon>Chitinophagales</taxon>
        <taxon>Chitinophagaceae</taxon>
        <taxon>Niabella</taxon>
    </lineage>
</organism>
<dbReference type="Proteomes" id="UP001202248">
    <property type="component" value="Unassembled WGS sequence"/>
</dbReference>
<evidence type="ECO:0000313" key="1">
    <source>
        <dbReference type="EMBL" id="MCH5597693.1"/>
    </source>
</evidence>
<dbReference type="RefSeq" id="WP_240827065.1">
    <property type="nucleotide sequence ID" value="NZ_JAKWBL010000001.1"/>
</dbReference>